<evidence type="ECO:0000256" key="1">
    <source>
        <dbReference type="ARBA" id="ARBA00022737"/>
    </source>
</evidence>
<dbReference type="PANTHER" id="PTHR13561:SF20">
    <property type="entry name" value="DNA TOPOISOMERASE 2-BINDING PROTEIN 1"/>
    <property type="match status" value="1"/>
</dbReference>
<dbReference type="Proteomes" id="UP001489004">
    <property type="component" value="Unassembled WGS sequence"/>
</dbReference>
<feature type="compositionally biased region" description="Low complexity" evidence="2">
    <location>
        <begin position="45"/>
        <end position="57"/>
    </location>
</feature>
<evidence type="ECO:0000256" key="2">
    <source>
        <dbReference type="SAM" id="MobiDB-lite"/>
    </source>
</evidence>
<dbReference type="SUPFAM" id="SSF52113">
    <property type="entry name" value="BRCT domain"/>
    <property type="match status" value="1"/>
</dbReference>
<dbReference type="InterPro" id="IPR036420">
    <property type="entry name" value="BRCT_dom_sf"/>
</dbReference>
<keyword evidence="5" id="KW-1185">Reference proteome</keyword>
<dbReference type="Gene3D" id="3.40.50.10190">
    <property type="entry name" value="BRCT domain"/>
    <property type="match status" value="1"/>
</dbReference>
<accession>A0AAW1QSI9</accession>
<dbReference type="EMBL" id="JALJOR010000002">
    <property type="protein sequence ID" value="KAK9824378.1"/>
    <property type="molecule type" value="Genomic_DNA"/>
</dbReference>
<keyword evidence="1" id="KW-0677">Repeat</keyword>
<dbReference type="GO" id="GO:0006270">
    <property type="term" value="P:DNA replication initiation"/>
    <property type="evidence" value="ECO:0007669"/>
    <property type="project" value="TreeGrafter"/>
</dbReference>
<organism evidence="4 5">
    <name type="scientific">[Myrmecia] bisecta</name>
    <dbReference type="NCBI Taxonomy" id="41462"/>
    <lineage>
        <taxon>Eukaryota</taxon>
        <taxon>Viridiplantae</taxon>
        <taxon>Chlorophyta</taxon>
        <taxon>core chlorophytes</taxon>
        <taxon>Trebouxiophyceae</taxon>
        <taxon>Trebouxiales</taxon>
        <taxon>Trebouxiaceae</taxon>
        <taxon>Myrmecia</taxon>
    </lineage>
</organism>
<evidence type="ECO:0000313" key="5">
    <source>
        <dbReference type="Proteomes" id="UP001489004"/>
    </source>
</evidence>
<evidence type="ECO:0000313" key="4">
    <source>
        <dbReference type="EMBL" id="KAK9824378.1"/>
    </source>
</evidence>
<dbReference type="InterPro" id="IPR001357">
    <property type="entry name" value="BRCT_dom"/>
</dbReference>
<dbReference type="GO" id="GO:0033314">
    <property type="term" value="P:mitotic DNA replication checkpoint signaling"/>
    <property type="evidence" value="ECO:0007669"/>
    <property type="project" value="TreeGrafter"/>
</dbReference>
<dbReference type="GO" id="GO:0007095">
    <property type="term" value="P:mitotic G2 DNA damage checkpoint signaling"/>
    <property type="evidence" value="ECO:0007669"/>
    <property type="project" value="TreeGrafter"/>
</dbReference>
<reference evidence="4 5" key="1">
    <citation type="journal article" date="2024" name="Nat. Commun.">
        <title>Phylogenomics reveals the evolutionary origins of lichenization in chlorophyte algae.</title>
        <authorList>
            <person name="Puginier C."/>
            <person name="Libourel C."/>
            <person name="Otte J."/>
            <person name="Skaloud P."/>
            <person name="Haon M."/>
            <person name="Grisel S."/>
            <person name="Petersen M."/>
            <person name="Berrin J.G."/>
            <person name="Delaux P.M."/>
            <person name="Dal Grande F."/>
            <person name="Keller J."/>
        </authorList>
    </citation>
    <scope>NUCLEOTIDE SEQUENCE [LARGE SCALE GENOMIC DNA]</scope>
    <source>
        <strain evidence="4 5">SAG 2043</strain>
    </source>
</reference>
<dbReference type="Pfam" id="PF12738">
    <property type="entry name" value="PTCB-BRCT"/>
    <property type="match status" value="1"/>
</dbReference>
<proteinExistence type="predicted"/>
<dbReference type="PROSITE" id="PS50172">
    <property type="entry name" value="BRCT"/>
    <property type="match status" value="1"/>
</dbReference>
<feature type="region of interest" description="Disordered" evidence="2">
    <location>
        <begin position="38"/>
        <end position="96"/>
    </location>
</feature>
<gene>
    <name evidence="4" type="ORF">WJX72_009859</name>
</gene>
<evidence type="ECO:0000259" key="3">
    <source>
        <dbReference type="PROSITE" id="PS50172"/>
    </source>
</evidence>
<protein>
    <recommendedName>
        <fullName evidence="3">BRCT domain-containing protein</fullName>
    </recommendedName>
</protein>
<feature type="domain" description="BRCT" evidence="3">
    <location>
        <begin position="93"/>
        <end position="181"/>
    </location>
</feature>
<dbReference type="CDD" id="cd17731">
    <property type="entry name" value="BRCT_TopBP1_rpt2_like"/>
    <property type="match status" value="1"/>
</dbReference>
<dbReference type="SMART" id="SM00292">
    <property type="entry name" value="BRCT"/>
    <property type="match status" value="1"/>
</dbReference>
<dbReference type="AlphaFoldDB" id="A0AAW1QSI9"/>
<feature type="compositionally biased region" description="Basic and acidic residues" evidence="2">
    <location>
        <begin position="68"/>
        <end position="77"/>
    </location>
</feature>
<comment type="caution">
    <text evidence="4">The sequence shown here is derived from an EMBL/GenBank/DDBJ whole genome shotgun (WGS) entry which is preliminary data.</text>
</comment>
<dbReference type="PANTHER" id="PTHR13561">
    <property type="entry name" value="DNA REPLICATION REGULATOR DPB11-RELATED"/>
    <property type="match status" value="1"/>
</dbReference>
<dbReference type="InterPro" id="IPR059215">
    <property type="entry name" value="BRCT2_TopBP1-like"/>
</dbReference>
<sequence length="244" mass="26329">MSVSRSTVYTRLKNKGVEPASTPLLHLTRHVSMRIAAASKRTRIGAADPAGDQPQADEPSGPPTQRAKLLERQHEEQPSADLSDSESQESQASTQAPFAGLTISISGCSPSEKARLAALIQAAGGRHSADLTRRCTHLVCKVAGSAKHRFALKERLLVVTPAWVDASAASERRLDETQFALEATRQHLHQMPSVLGQHLHQTRSVLNAWPVHSLMLPFAYQAEPQAQGQTGILGQHSSLTGYTA</sequence>
<name>A0AAW1QSI9_9CHLO</name>